<dbReference type="PANTHER" id="PTHR37423:SF2">
    <property type="entry name" value="MEMBRANE-BOUND LYTIC MUREIN TRANSGLYCOSYLASE C"/>
    <property type="match status" value="1"/>
</dbReference>
<dbReference type="InterPro" id="IPR023346">
    <property type="entry name" value="Lysozyme-like_dom_sf"/>
</dbReference>
<dbReference type="SUPFAM" id="SSF53955">
    <property type="entry name" value="Lysozyme-like"/>
    <property type="match status" value="1"/>
</dbReference>
<sequence>MRWLTLAMMGLCLVLVQAFQYQTTELDKLERQRGTHYAVIAEVEAELESLRIETSVRDVLDANNINVPRHKQRGIAHSIIEVSRQYDLEPELILAMIFTESRFDVYAESEAGAIGLMQLRPATARSVADQLELEWNGQRLLTDPQINILLGTSYLYSLLKRYDKHGLDYALAAYNVGPTKFDALLEERGRPPAIYARQVRKMTENLRQSFFEERRN</sequence>
<dbReference type="Gene3D" id="1.10.530.10">
    <property type="match status" value="1"/>
</dbReference>
<evidence type="ECO:0000313" key="2">
    <source>
        <dbReference type="EMBL" id="SVA58414.1"/>
    </source>
</evidence>
<dbReference type="PANTHER" id="PTHR37423">
    <property type="entry name" value="SOLUBLE LYTIC MUREIN TRANSGLYCOSYLASE-RELATED"/>
    <property type="match status" value="1"/>
</dbReference>
<protein>
    <recommendedName>
        <fullName evidence="1">Transglycosylase SLT domain-containing protein</fullName>
    </recommendedName>
</protein>
<name>A0A381X110_9ZZZZ</name>
<reference evidence="2" key="1">
    <citation type="submission" date="2018-05" db="EMBL/GenBank/DDBJ databases">
        <authorList>
            <person name="Lanie J.A."/>
            <person name="Ng W.-L."/>
            <person name="Kazmierczak K.M."/>
            <person name="Andrzejewski T.M."/>
            <person name="Davidsen T.M."/>
            <person name="Wayne K.J."/>
            <person name="Tettelin H."/>
            <person name="Glass J.I."/>
            <person name="Rusch D."/>
            <person name="Podicherti R."/>
            <person name="Tsui H.-C.T."/>
            <person name="Winkler M.E."/>
        </authorList>
    </citation>
    <scope>NUCLEOTIDE SEQUENCE</scope>
</reference>
<accession>A0A381X110</accession>
<dbReference type="InterPro" id="IPR008258">
    <property type="entry name" value="Transglycosylase_SLT_dom_1"/>
</dbReference>
<dbReference type="CDD" id="cd16896">
    <property type="entry name" value="LT_Slt70-like"/>
    <property type="match status" value="1"/>
</dbReference>
<dbReference type="EMBL" id="UINC01013537">
    <property type="protein sequence ID" value="SVA58414.1"/>
    <property type="molecule type" value="Genomic_DNA"/>
</dbReference>
<dbReference type="AlphaFoldDB" id="A0A381X110"/>
<proteinExistence type="predicted"/>
<feature type="domain" description="Transglycosylase SLT" evidence="1">
    <location>
        <begin position="79"/>
        <end position="182"/>
    </location>
</feature>
<gene>
    <name evidence="2" type="ORF">METZ01_LOCUS111268</name>
</gene>
<dbReference type="Pfam" id="PF01464">
    <property type="entry name" value="SLT"/>
    <property type="match status" value="1"/>
</dbReference>
<organism evidence="2">
    <name type="scientific">marine metagenome</name>
    <dbReference type="NCBI Taxonomy" id="408172"/>
    <lineage>
        <taxon>unclassified sequences</taxon>
        <taxon>metagenomes</taxon>
        <taxon>ecological metagenomes</taxon>
    </lineage>
</organism>
<evidence type="ECO:0000259" key="1">
    <source>
        <dbReference type="Pfam" id="PF01464"/>
    </source>
</evidence>